<comment type="caution">
    <text evidence="2">The sequence shown here is derived from an EMBL/GenBank/DDBJ whole genome shotgun (WGS) entry which is preliminary data.</text>
</comment>
<feature type="region of interest" description="Disordered" evidence="1">
    <location>
        <begin position="1"/>
        <end position="40"/>
    </location>
</feature>
<dbReference type="AlphaFoldDB" id="H0EK00"/>
<reference evidence="2 3" key="1">
    <citation type="journal article" date="2012" name="Eukaryot. Cell">
        <title>Genome sequence of the fungus Glarea lozoyensis: the first genome sequence of a species from the Helotiaceae family.</title>
        <authorList>
            <person name="Youssar L."/>
            <person name="Gruening B.A."/>
            <person name="Erxleben A."/>
            <person name="Guenther S."/>
            <person name="Huettel W."/>
        </authorList>
    </citation>
    <scope>NUCLEOTIDE SEQUENCE [LARGE SCALE GENOMIC DNA]</scope>
    <source>
        <strain evidence="3">ATCC 74030 / MF5533</strain>
    </source>
</reference>
<dbReference type="InterPro" id="IPR036291">
    <property type="entry name" value="NAD(P)-bd_dom_sf"/>
</dbReference>
<feature type="region of interest" description="Disordered" evidence="1">
    <location>
        <begin position="66"/>
        <end position="165"/>
    </location>
</feature>
<feature type="compositionally biased region" description="Pro residues" evidence="1">
    <location>
        <begin position="1"/>
        <end position="20"/>
    </location>
</feature>
<accession>H0EK00</accession>
<dbReference type="InParanoid" id="H0EK00"/>
<keyword evidence="3" id="KW-1185">Reference proteome</keyword>
<organism evidence="2 3">
    <name type="scientific">Glarea lozoyensis (strain ATCC 74030 / MF5533)</name>
    <dbReference type="NCBI Taxonomy" id="1104152"/>
    <lineage>
        <taxon>Eukaryota</taxon>
        <taxon>Fungi</taxon>
        <taxon>Dikarya</taxon>
        <taxon>Ascomycota</taxon>
        <taxon>Pezizomycotina</taxon>
        <taxon>Leotiomycetes</taxon>
        <taxon>Helotiales</taxon>
        <taxon>Helotiaceae</taxon>
        <taxon>Glarea</taxon>
    </lineage>
</organism>
<dbReference type="OrthoDB" id="542013at2759"/>
<dbReference type="Gene3D" id="3.40.50.720">
    <property type="entry name" value="NAD(P)-binding Rossmann-like Domain"/>
    <property type="match status" value="1"/>
</dbReference>
<gene>
    <name evidence="2" type="ORF">M7I_2884</name>
</gene>
<dbReference type="Proteomes" id="UP000005446">
    <property type="component" value="Unassembled WGS sequence"/>
</dbReference>
<feature type="compositionally biased region" description="Basic residues" evidence="1">
    <location>
        <begin position="138"/>
        <end position="147"/>
    </location>
</feature>
<proteinExistence type="predicted"/>
<dbReference type="SUPFAM" id="SSF51735">
    <property type="entry name" value="NAD(P)-binding Rossmann-fold domains"/>
    <property type="match status" value="1"/>
</dbReference>
<dbReference type="EMBL" id="AGUE01000060">
    <property type="protein sequence ID" value="EHL01191.1"/>
    <property type="molecule type" value="Genomic_DNA"/>
</dbReference>
<protein>
    <submittedName>
        <fullName evidence="2">Uncharacterized protein</fullName>
    </submittedName>
</protein>
<evidence type="ECO:0000256" key="1">
    <source>
        <dbReference type="SAM" id="MobiDB-lite"/>
    </source>
</evidence>
<name>H0EK00_GLAL7</name>
<sequence length="165" mass="18060">MLPPDPSILPSLLGPPPPPEAADGISRWAVKNPPKDPTLSFAGKTVLVTGSNTGLGYEAALKFAVLPLPPPPKTPHTKTPRPNTPPEPRRNTHPRSPHALQRRNRKDEDISSNRRAQHAYIGSATRHVNLRLDPHLPGHSHIHHPSPAHRTPERRARGAEVRTIA</sequence>
<feature type="compositionally biased region" description="Basic and acidic residues" evidence="1">
    <location>
        <begin position="150"/>
        <end position="165"/>
    </location>
</feature>
<evidence type="ECO:0000313" key="2">
    <source>
        <dbReference type="EMBL" id="EHL01191.1"/>
    </source>
</evidence>
<dbReference type="HOGENOM" id="CLU_1610907_0_0_1"/>
<evidence type="ECO:0000313" key="3">
    <source>
        <dbReference type="Proteomes" id="UP000005446"/>
    </source>
</evidence>
<feature type="compositionally biased region" description="Basic residues" evidence="1">
    <location>
        <begin position="91"/>
        <end position="104"/>
    </location>
</feature>